<dbReference type="PROSITE" id="PS01313">
    <property type="entry name" value="LIPB"/>
    <property type="match status" value="1"/>
</dbReference>
<name>D7BKG7_ARCHD</name>
<keyword evidence="2 5" id="KW-0808">Transferase</keyword>
<keyword evidence="3 5" id="KW-0012">Acyltransferase</keyword>
<dbReference type="SUPFAM" id="SSF55681">
    <property type="entry name" value="Class II aaRS and biotin synthetases"/>
    <property type="match status" value="1"/>
</dbReference>
<evidence type="ECO:0000256" key="1">
    <source>
        <dbReference type="ARBA" id="ARBA00004821"/>
    </source>
</evidence>
<feature type="domain" description="BPL/LPL catalytic" evidence="6">
    <location>
        <begin position="31"/>
        <end position="212"/>
    </location>
</feature>
<dbReference type="GO" id="GO:0016874">
    <property type="term" value="F:ligase activity"/>
    <property type="evidence" value="ECO:0007669"/>
    <property type="project" value="UniProtKB-KW"/>
</dbReference>
<keyword evidence="7" id="KW-0436">Ligase</keyword>
<dbReference type="Gene3D" id="3.30.930.10">
    <property type="entry name" value="Bira Bifunctional Protein, Domain 2"/>
    <property type="match status" value="1"/>
</dbReference>
<dbReference type="EMBL" id="CP002045">
    <property type="protein sequence ID" value="ADH93147.1"/>
    <property type="molecule type" value="Genomic_DNA"/>
</dbReference>
<evidence type="ECO:0000259" key="6">
    <source>
        <dbReference type="PROSITE" id="PS51733"/>
    </source>
</evidence>
<dbReference type="InterPro" id="IPR004143">
    <property type="entry name" value="BPL_LPL_catalytic"/>
</dbReference>
<dbReference type="Proteomes" id="UP000000376">
    <property type="component" value="Chromosome"/>
</dbReference>
<dbReference type="STRING" id="644284.Arch_1445"/>
<comment type="pathway">
    <text evidence="1 5">Protein modification; protein lipoylation via endogenous pathway; protein N(6)-(lipoyl)lysine from octanoyl-[acyl-carrier-protein]: step 1/2.</text>
</comment>
<comment type="function">
    <text evidence="4 5">Catalyzes the transfer of endogenously produced octanoic acid from octanoyl-acyl-carrier-protein onto the lipoyl domains of lipoate-dependent enzymes. Lipoyl-ACP can also act as a substrate although octanoyl-ACP is likely to be the physiological substrate.</text>
</comment>
<dbReference type="InterPro" id="IPR000544">
    <property type="entry name" value="Octanoyltransferase"/>
</dbReference>
<sequence>MQIVNLLSCGPLPYMDVDSLQRFLHARIACGSEPDTLIVWEADHTYTAGRRTQPQDIPNDDVPVIAMDRGGSVTYHGPGQLVIYPIVKVTPPKDVVAFVRTTEQLLIKAVTSYGLTAKAVDGRSGVWINAADTPTHIESKLCAIGIKFATDTTMHGMAFNVTTDLDRFMRVVPCGITDAGVTSLQQLGVTASLTDVAQHLIPFLSDGYQKFLARPDPCVVVHPHPTQLLNEALASHPTVPARTGVAWNKESKEAPWPSQTA</sequence>
<feature type="binding site" evidence="5">
    <location>
        <begin position="143"/>
        <end position="145"/>
    </location>
    <ligand>
        <name>substrate</name>
    </ligand>
</feature>
<dbReference type="InterPro" id="IPR045864">
    <property type="entry name" value="aa-tRNA-synth_II/BPL/LPL"/>
</dbReference>
<feature type="binding site" evidence="5">
    <location>
        <begin position="156"/>
        <end position="158"/>
    </location>
    <ligand>
        <name>substrate</name>
    </ligand>
</feature>
<evidence type="ECO:0000313" key="8">
    <source>
        <dbReference type="Proteomes" id="UP000000376"/>
    </source>
</evidence>
<reference evidence="7 8" key="1">
    <citation type="journal article" date="2010" name="Stand. Genomic Sci.">
        <title>Complete genome sequence of Arcanobacterium haemolyticum type strain (11018).</title>
        <authorList>
            <person name="Yasawong M."/>
            <person name="Teshima H."/>
            <person name="Lapidus A."/>
            <person name="Nolan M."/>
            <person name="Lucas S."/>
            <person name="Glavina Del Rio T."/>
            <person name="Tice H."/>
            <person name="Cheng J."/>
            <person name="Bruce D."/>
            <person name="Detter C."/>
            <person name="Tapia R."/>
            <person name="Han C."/>
            <person name="Goodwin L."/>
            <person name="Pitluck S."/>
            <person name="Liolios K."/>
            <person name="Ivanova N."/>
            <person name="Mavromatis K."/>
            <person name="Mikhailova N."/>
            <person name="Pati A."/>
            <person name="Chen A."/>
            <person name="Palaniappan K."/>
            <person name="Land M."/>
            <person name="Hauser L."/>
            <person name="Chang Y."/>
            <person name="Jeffries C."/>
            <person name="Rohde M."/>
            <person name="Sikorski J."/>
            <person name="Pukall R."/>
            <person name="Goker M."/>
            <person name="Woyke T."/>
            <person name="Bristow J."/>
            <person name="Eisen J."/>
            <person name="Markowitz V."/>
            <person name="Hugenholtz P."/>
            <person name="Kyrpides N."/>
            <person name="Klenk H."/>
        </authorList>
    </citation>
    <scope>NUCLEOTIDE SEQUENCE [LARGE SCALE GENOMIC DNA]</scope>
    <source>
        <strain evidence="8">ATCC 9345 / DSM 20595 / CCUG 17215 / LMG 16163 / NBRC 15585 / NCTC 8452 / 11018</strain>
    </source>
</reference>
<dbReference type="AlphaFoldDB" id="D7BKG7"/>
<dbReference type="HAMAP" id="MF_00013">
    <property type="entry name" value="LipB"/>
    <property type="match status" value="1"/>
</dbReference>
<gene>
    <name evidence="5" type="primary">lipB</name>
    <name evidence="7" type="ordered locus">Arch_1445</name>
</gene>
<evidence type="ECO:0000256" key="4">
    <source>
        <dbReference type="ARBA" id="ARBA00024732"/>
    </source>
</evidence>
<keyword evidence="5" id="KW-0963">Cytoplasm</keyword>
<dbReference type="OrthoDB" id="9787061at2"/>
<dbReference type="GO" id="GO:0009249">
    <property type="term" value="P:protein lipoylation"/>
    <property type="evidence" value="ECO:0007669"/>
    <property type="project" value="InterPro"/>
</dbReference>
<comment type="similarity">
    <text evidence="5">Belongs to the LipB family.</text>
</comment>
<dbReference type="Pfam" id="PF21948">
    <property type="entry name" value="LplA-B_cat"/>
    <property type="match status" value="1"/>
</dbReference>
<accession>D7BKG7</accession>
<dbReference type="PROSITE" id="PS51733">
    <property type="entry name" value="BPL_LPL_CATALYTIC"/>
    <property type="match status" value="1"/>
</dbReference>
<dbReference type="NCBIfam" id="NF010925">
    <property type="entry name" value="PRK14345.1"/>
    <property type="match status" value="1"/>
</dbReference>
<dbReference type="HOGENOM" id="CLU_035168_2_2_11"/>
<dbReference type="KEGG" id="ahe:Arch_1445"/>
<evidence type="ECO:0000313" key="7">
    <source>
        <dbReference type="EMBL" id="ADH93147.1"/>
    </source>
</evidence>
<evidence type="ECO:0000256" key="5">
    <source>
        <dbReference type="HAMAP-Rule" id="MF_00013"/>
    </source>
</evidence>
<feature type="active site" description="Acyl-thioester intermediate" evidence="5">
    <location>
        <position position="174"/>
    </location>
</feature>
<dbReference type="EC" id="2.3.1.181" evidence="5"/>
<feature type="site" description="Lowers pKa of active site Cys" evidence="5">
    <location>
        <position position="140"/>
    </location>
</feature>
<dbReference type="PANTHER" id="PTHR10993:SF7">
    <property type="entry name" value="LIPOYLTRANSFERASE 2, MITOCHONDRIAL-RELATED"/>
    <property type="match status" value="1"/>
</dbReference>
<comment type="subcellular location">
    <subcellularLocation>
        <location evidence="5">Cytoplasm</location>
    </subcellularLocation>
</comment>
<feature type="binding site" evidence="5">
    <location>
        <begin position="69"/>
        <end position="76"/>
    </location>
    <ligand>
        <name>substrate</name>
    </ligand>
</feature>
<evidence type="ECO:0000256" key="2">
    <source>
        <dbReference type="ARBA" id="ARBA00022679"/>
    </source>
</evidence>
<dbReference type="InterPro" id="IPR020605">
    <property type="entry name" value="Octanoyltransferase_CS"/>
</dbReference>
<dbReference type="GO" id="GO:0005737">
    <property type="term" value="C:cytoplasm"/>
    <property type="evidence" value="ECO:0007669"/>
    <property type="project" value="UniProtKB-SubCell"/>
</dbReference>
<dbReference type="RefSeq" id="WP_013170637.1">
    <property type="nucleotide sequence ID" value="NC_014218.1"/>
</dbReference>
<dbReference type="PANTHER" id="PTHR10993">
    <property type="entry name" value="OCTANOYLTRANSFERASE"/>
    <property type="match status" value="1"/>
</dbReference>
<protein>
    <recommendedName>
        <fullName evidence="5">Octanoyltransferase</fullName>
        <ecNumber evidence="5">2.3.1.181</ecNumber>
    </recommendedName>
    <alternativeName>
        <fullName evidence="5">Lipoate-protein ligase B</fullName>
    </alternativeName>
    <alternativeName>
        <fullName evidence="5">Lipoyl/octanoyl transferase</fullName>
    </alternativeName>
    <alternativeName>
        <fullName evidence="5">Octanoyl-[acyl-carrier-protein]-protein N-octanoyltransferase</fullName>
    </alternativeName>
</protein>
<organism evidence="7 8">
    <name type="scientific">Arcanobacterium haemolyticum (strain ATCC 9345 / DSM 20595 / CCM 5947 / CCUG 17215 / LMG 16163 / NBRC 15585 / NCTC 8452 / 11018)</name>
    <dbReference type="NCBI Taxonomy" id="644284"/>
    <lineage>
        <taxon>Bacteria</taxon>
        <taxon>Bacillati</taxon>
        <taxon>Actinomycetota</taxon>
        <taxon>Actinomycetes</taxon>
        <taxon>Actinomycetales</taxon>
        <taxon>Actinomycetaceae</taxon>
        <taxon>Arcanobacterium</taxon>
    </lineage>
</organism>
<comment type="catalytic activity">
    <reaction evidence="5">
        <text>octanoyl-[ACP] + L-lysyl-[protein] = N(6)-octanoyl-L-lysyl-[protein] + holo-[ACP] + H(+)</text>
        <dbReference type="Rhea" id="RHEA:17665"/>
        <dbReference type="Rhea" id="RHEA-COMP:9636"/>
        <dbReference type="Rhea" id="RHEA-COMP:9685"/>
        <dbReference type="Rhea" id="RHEA-COMP:9752"/>
        <dbReference type="Rhea" id="RHEA-COMP:9928"/>
        <dbReference type="ChEBI" id="CHEBI:15378"/>
        <dbReference type="ChEBI" id="CHEBI:29969"/>
        <dbReference type="ChEBI" id="CHEBI:64479"/>
        <dbReference type="ChEBI" id="CHEBI:78463"/>
        <dbReference type="ChEBI" id="CHEBI:78809"/>
        <dbReference type="EC" id="2.3.1.181"/>
    </reaction>
</comment>
<dbReference type="CDD" id="cd16444">
    <property type="entry name" value="LipB"/>
    <property type="match status" value="1"/>
</dbReference>
<dbReference type="eggNOG" id="COG0321">
    <property type="taxonomic scope" value="Bacteria"/>
</dbReference>
<dbReference type="GO" id="GO:0033819">
    <property type="term" value="F:lipoyl(octanoyl) transferase activity"/>
    <property type="evidence" value="ECO:0007669"/>
    <property type="project" value="UniProtKB-EC"/>
</dbReference>
<dbReference type="NCBIfam" id="TIGR00214">
    <property type="entry name" value="lipB"/>
    <property type="match status" value="1"/>
</dbReference>
<evidence type="ECO:0000256" key="3">
    <source>
        <dbReference type="ARBA" id="ARBA00023315"/>
    </source>
</evidence>
<comment type="miscellaneous">
    <text evidence="5">In the reaction, the free carboxyl group of octanoic acid is attached via an amide linkage to the epsilon-amino group of a specific lysine residue of lipoyl domains of lipoate-dependent enzymes.</text>
</comment>
<dbReference type="UniPathway" id="UPA00538">
    <property type="reaction ID" value="UER00592"/>
</dbReference>
<proteinExistence type="inferred from homology"/>
<keyword evidence="8" id="KW-1185">Reference proteome</keyword>